<dbReference type="AlphaFoldDB" id="A0A382DBQ6"/>
<sequence length="116" mass="12823">LFLDSVRNGETQAGDGDRILNLIHRDDAVSAIFAVLQSGEDNIGRIYNVSDGNHSSRAEIVEWLAEKLGVDAPPFTGSEDSDASNRKISNDRIRDELNWVPAHPSFREGFNSILEN</sequence>
<dbReference type="GO" id="GO:0005737">
    <property type="term" value="C:cytoplasm"/>
    <property type="evidence" value="ECO:0007669"/>
    <property type="project" value="TreeGrafter"/>
</dbReference>
<dbReference type="SUPFAM" id="SSF51735">
    <property type="entry name" value="NAD(P)-binding Rossmann-fold domains"/>
    <property type="match status" value="1"/>
</dbReference>
<organism evidence="1">
    <name type="scientific">marine metagenome</name>
    <dbReference type="NCBI Taxonomy" id="408172"/>
    <lineage>
        <taxon>unclassified sequences</taxon>
        <taxon>metagenomes</taxon>
        <taxon>ecological metagenomes</taxon>
    </lineage>
</organism>
<dbReference type="InterPro" id="IPR036291">
    <property type="entry name" value="NAD(P)-bd_dom_sf"/>
</dbReference>
<accession>A0A382DBQ6</accession>
<gene>
    <name evidence="1" type="ORF">METZ01_LOCUS188306</name>
</gene>
<protein>
    <recommendedName>
        <fullName evidence="2">NAD(P)-binding domain-containing protein</fullName>
    </recommendedName>
</protein>
<name>A0A382DBQ6_9ZZZZ</name>
<dbReference type="EMBL" id="UINC01038434">
    <property type="protein sequence ID" value="SVB35452.1"/>
    <property type="molecule type" value="Genomic_DNA"/>
</dbReference>
<dbReference type="PANTHER" id="PTHR48079">
    <property type="entry name" value="PROTEIN YEEZ"/>
    <property type="match status" value="1"/>
</dbReference>
<proteinExistence type="predicted"/>
<dbReference type="InterPro" id="IPR051783">
    <property type="entry name" value="NAD(P)-dependent_oxidoreduct"/>
</dbReference>
<dbReference type="GO" id="GO:0004029">
    <property type="term" value="F:aldehyde dehydrogenase (NAD+) activity"/>
    <property type="evidence" value="ECO:0007669"/>
    <property type="project" value="TreeGrafter"/>
</dbReference>
<dbReference type="Gene3D" id="3.40.50.720">
    <property type="entry name" value="NAD(P)-binding Rossmann-like Domain"/>
    <property type="match status" value="1"/>
</dbReference>
<dbReference type="PANTHER" id="PTHR48079:SF6">
    <property type="entry name" value="NAD(P)-BINDING DOMAIN-CONTAINING PROTEIN-RELATED"/>
    <property type="match status" value="1"/>
</dbReference>
<reference evidence="1" key="1">
    <citation type="submission" date="2018-05" db="EMBL/GenBank/DDBJ databases">
        <authorList>
            <person name="Lanie J.A."/>
            <person name="Ng W.-L."/>
            <person name="Kazmierczak K.M."/>
            <person name="Andrzejewski T.M."/>
            <person name="Davidsen T.M."/>
            <person name="Wayne K.J."/>
            <person name="Tettelin H."/>
            <person name="Glass J.I."/>
            <person name="Rusch D."/>
            <person name="Podicherti R."/>
            <person name="Tsui H.-C.T."/>
            <person name="Winkler M.E."/>
        </authorList>
    </citation>
    <scope>NUCLEOTIDE SEQUENCE</scope>
</reference>
<evidence type="ECO:0000313" key="1">
    <source>
        <dbReference type="EMBL" id="SVB35452.1"/>
    </source>
</evidence>
<evidence type="ECO:0008006" key="2">
    <source>
        <dbReference type="Google" id="ProtNLM"/>
    </source>
</evidence>
<feature type="non-terminal residue" evidence="1">
    <location>
        <position position="1"/>
    </location>
</feature>